<dbReference type="SUPFAM" id="SSF56322">
    <property type="entry name" value="ADC synthase"/>
    <property type="match status" value="1"/>
</dbReference>
<comment type="cofactor">
    <cofactor evidence="1">
        <name>Mg(2+)</name>
        <dbReference type="ChEBI" id="CHEBI:18420"/>
    </cofactor>
</comment>
<dbReference type="InterPro" id="IPR005801">
    <property type="entry name" value="ADC_synthase"/>
</dbReference>
<dbReference type="InterPro" id="IPR019999">
    <property type="entry name" value="Anth_synth_I-like"/>
</dbReference>
<dbReference type="RefSeq" id="WP_181043877.1">
    <property type="nucleotide sequence ID" value="NZ_CP154825.1"/>
</dbReference>
<dbReference type="GO" id="GO:0000162">
    <property type="term" value="P:L-tryptophan biosynthetic process"/>
    <property type="evidence" value="ECO:0007669"/>
    <property type="project" value="TreeGrafter"/>
</dbReference>
<protein>
    <submittedName>
        <fullName evidence="6">Salicylate synthetase</fullName>
    </submittedName>
</protein>
<name>A0A2S6GDM7_9PSEU</name>
<dbReference type="AlphaFoldDB" id="A0A2S6GDM7"/>
<comment type="caution">
    <text evidence="6">The sequence shown here is derived from an EMBL/GenBank/DDBJ whole genome shotgun (WGS) entry which is preliminary data.</text>
</comment>
<keyword evidence="3" id="KW-0460">Magnesium</keyword>
<dbReference type="Proteomes" id="UP000239203">
    <property type="component" value="Unassembled WGS sequence"/>
</dbReference>
<accession>A0A2S6GDM7</accession>
<evidence type="ECO:0000256" key="1">
    <source>
        <dbReference type="ARBA" id="ARBA00001946"/>
    </source>
</evidence>
<dbReference type="InterPro" id="IPR019996">
    <property type="entry name" value="Salicylate_synthase"/>
</dbReference>
<dbReference type="NCBIfam" id="TIGR03494">
    <property type="entry name" value="salicyl_syn"/>
    <property type="match status" value="1"/>
</dbReference>
<proteinExistence type="predicted"/>
<dbReference type="Pfam" id="PF00425">
    <property type="entry name" value="Chorismate_bind"/>
    <property type="match status" value="1"/>
</dbReference>
<feature type="domain" description="Chorismate-utilising enzyme C-terminal" evidence="5">
    <location>
        <begin position="161"/>
        <end position="412"/>
    </location>
</feature>
<keyword evidence="2" id="KW-0479">Metal-binding</keyword>
<dbReference type="PRINTS" id="PR00095">
    <property type="entry name" value="ANTSNTHASEI"/>
</dbReference>
<evidence type="ECO:0000256" key="3">
    <source>
        <dbReference type="ARBA" id="ARBA00022842"/>
    </source>
</evidence>
<dbReference type="GO" id="GO:0046872">
    <property type="term" value="F:metal ion binding"/>
    <property type="evidence" value="ECO:0007669"/>
    <property type="project" value="UniProtKB-KW"/>
</dbReference>
<keyword evidence="7" id="KW-1185">Reference proteome</keyword>
<evidence type="ECO:0000256" key="4">
    <source>
        <dbReference type="ARBA" id="ARBA00023239"/>
    </source>
</evidence>
<keyword evidence="4" id="KW-0456">Lyase</keyword>
<sequence length="430" mass="45419">MTAIPQAVATAVADPLLVAAVAASRAEPPFVLYERDARWVLAAGSRARLRMDGAGITWTTSAGEWRVPLGSDPLRQVAELLADTGLPTWRAYGWAAFELARLLHLGHADGPLLDLVIPTHELPIGRDGEHDAVPAGPPAVDDRPWPAPAAGLADPEAPDPAYLAAIAETVRDIRAGGPDKVILSRVVPVSTEIDFPATYLAGRRGNTPARSFLLDLGGLRATGFSPETVVEVDPSGRVSTRPLAGTRALVGDPARDQATRRELLADPKEIFEHAISVKLAQEELSGVCVPASVRVEEFMTVRERGSVQHLASRVRGELAAGRTAWDAFAALFPSITASGSPKAAAVETIGRHEPRCGLYSGAVLTVGSDGALDAALVLRTVFSAGGRTRLRAGAGVIALSTPEREWTETCEKLRSVSRFLVPAEPRGAAR</sequence>
<evidence type="ECO:0000313" key="6">
    <source>
        <dbReference type="EMBL" id="PPK63310.1"/>
    </source>
</evidence>
<dbReference type="PANTHER" id="PTHR11236:SF48">
    <property type="entry name" value="ISOCHORISMATE SYNTHASE MENF"/>
    <property type="match status" value="1"/>
</dbReference>
<dbReference type="GO" id="GO:0016833">
    <property type="term" value="F:oxo-acid-lyase activity"/>
    <property type="evidence" value="ECO:0007669"/>
    <property type="project" value="InterPro"/>
</dbReference>
<reference evidence="6 7" key="1">
    <citation type="submission" date="2018-02" db="EMBL/GenBank/DDBJ databases">
        <title>Genomic Encyclopedia of Archaeal and Bacterial Type Strains, Phase II (KMG-II): from individual species to whole genera.</title>
        <authorList>
            <person name="Goeker M."/>
        </authorList>
    </citation>
    <scope>NUCLEOTIDE SEQUENCE [LARGE SCALE GENOMIC DNA]</scope>
    <source>
        <strain evidence="6 7">YU 961-1</strain>
    </source>
</reference>
<organism evidence="6 7">
    <name type="scientific">Actinokineospora auranticolor</name>
    <dbReference type="NCBI Taxonomy" id="155976"/>
    <lineage>
        <taxon>Bacteria</taxon>
        <taxon>Bacillati</taxon>
        <taxon>Actinomycetota</taxon>
        <taxon>Actinomycetes</taxon>
        <taxon>Pseudonocardiales</taxon>
        <taxon>Pseudonocardiaceae</taxon>
        <taxon>Actinokineospora</taxon>
    </lineage>
</organism>
<dbReference type="PANTHER" id="PTHR11236">
    <property type="entry name" value="AMINOBENZOATE/ANTHRANILATE SYNTHASE"/>
    <property type="match status" value="1"/>
</dbReference>
<evidence type="ECO:0000259" key="5">
    <source>
        <dbReference type="Pfam" id="PF00425"/>
    </source>
</evidence>
<evidence type="ECO:0000256" key="2">
    <source>
        <dbReference type="ARBA" id="ARBA00022723"/>
    </source>
</evidence>
<dbReference type="Gene3D" id="3.60.120.10">
    <property type="entry name" value="Anthranilate synthase"/>
    <property type="match status" value="1"/>
</dbReference>
<gene>
    <name evidence="6" type="ORF">CLV40_12923</name>
</gene>
<dbReference type="InterPro" id="IPR015890">
    <property type="entry name" value="Chorismate_C"/>
</dbReference>
<evidence type="ECO:0000313" key="7">
    <source>
        <dbReference type="Proteomes" id="UP000239203"/>
    </source>
</evidence>
<dbReference type="GO" id="GO:0008909">
    <property type="term" value="F:isochorismate synthase activity"/>
    <property type="evidence" value="ECO:0007669"/>
    <property type="project" value="InterPro"/>
</dbReference>
<dbReference type="EMBL" id="PTIX01000029">
    <property type="protein sequence ID" value="PPK63310.1"/>
    <property type="molecule type" value="Genomic_DNA"/>
</dbReference>